<reference evidence="2" key="2">
    <citation type="submission" date="2015-06" db="UniProtKB">
        <authorList>
            <consortium name="EnsemblPlants"/>
        </authorList>
    </citation>
    <scope>IDENTIFICATION</scope>
    <source>
        <strain evidence="2">DM1-3 516 R44</strain>
    </source>
</reference>
<evidence type="ECO:0000313" key="2">
    <source>
        <dbReference type="EnsemblPlants" id="PGSC0003DMT400094647"/>
    </source>
</evidence>
<dbReference type="AlphaFoldDB" id="M1DUK2"/>
<feature type="region of interest" description="Disordered" evidence="1">
    <location>
        <begin position="22"/>
        <end position="42"/>
    </location>
</feature>
<accession>M1DUK2</accession>
<dbReference type="PaxDb" id="4113-PGSC0003DMT400094647"/>
<protein>
    <submittedName>
        <fullName evidence="2">Uncharacterized protein</fullName>
    </submittedName>
</protein>
<organism evidence="2 3">
    <name type="scientific">Solanum tuberosum</name>
    <name type="common">Potato</name>
    <dbReference type="NCBI Taxonomy" id="4113"/>
    <lineage>
        <taxon>Eukaryota</taxon>
        <taxon>Viridiplantae</taxon>
        <taxon>Streptophyta</taxon>
        <taxon>Embryophyta</taxon>
        <taxon>Tracheophyta</taxon>
        <taxon>Spermatophyta</taxon>
        <taxon>Magnoliopsida</taxon>
        <taxon>eudicotyledons</taxon>
        <taxon>Gunneridae</taxon>
        <taxon>Pentapetalae</taxon>
        <taxon>asterids</taxon>
        <taxon>lamiids</taxon>
        <taxon>Solanales</taxon>
        <taxon>Solanaceae</taxon>
        <taxon>Solanoideae</taxon>
        <taxon>Solaneae</taxon>
        <taxon>Solanum</taxon>
    </lineage>
</organism>
<keyword evidence="3" id="KW-1185">Reference proteome</keyword>
<sequence length="98" mass="11049">MQPLHRNPEKNLLTVDRRPDLRTVGHTTGRGPGPWIKTSKTPPLKSIDRLAERAVSRLTVQVLSPHIMYRSVPDPRISSISGLAWGHCDPRFRVYTTG</sequence>
<name>M1DUK2_SOLTU</name>
<dbReference type="Gramene" id="PGSC0003DMT400094647">
    <property type="protein sequence ID" value="PGSC0003DMT400094647"/>
    <property type="gene ID" value="PGSC0003DMG400044218"/>
</dbReference>
<proteinExistence type="predicted"/>
<dbReference type="EnsemblPlants" id="PGSC0003DMT400094647">
    <property type="protein sequence ID" value="PGSC0003DMT400094647"/>
    <property type="gene ID" value="PGSC0003DMG400044218"/>
</dbReference>
<reference evidence="3" key="1">
    <citation type="journal article" date="2011" name="Nature">
        <title>Genome sequence and analysis of the tuber crop potato.</title>
        <authorList>
            <consortium name="The Potato Genome Sequencing Consortium"/>
        </authorList>
    </citation>
    <scope>NUCLEOTIDE SEQUENCE [LARGE SCALE GENOMIC DNA]</scope>
    <source>
        <strain evidence="3">cv. DM1-3 516 R44</strain>
    </source>
</reference>
<dbReference type="Proteomes" id="UP000011115">
    <property type="component" value="Unassembled WGS sequence"/>
</dbReference>
<evidence type="ECO:0000313" key="3">
    <source>
        <dbReference type="Proteomes" id="UP000011115"/>
    </source>
</evidence>
<dbReference type="HOGENOM" id="CLU_2337631_0_0_1"/>
<evidence type="ECO:0000256" key="1">
    <source>
        <dbReference type="SAM" id="MobiDB-lite"/>
    </source>
</evidence>
<dbReference type="InParanoid" id="M1DUK2"/>